<proteinExistence type="predicted"/>
<keyword evidence="2" id="KW-1185">Reference proteome</keyword>
<protein>
    <submittedName>
        <fullName evidence="1">PhzF family phenazine biosynthesis protein</fullName>
    </submittedName>
</protein>
<dbReference type="Proteomes" id="UP001265983">
    <property type="component" value="Unassembled WGS sequence"/>
</dbReference>
<gene>
    <name evidence="1" type="ORF">P8T80_00965</name>
</gene>
<dbReference type="Pfam" id="PF02567">
    <property type="entry name" value="PhzC-PhzF"/>
    <property type="match status" value="1"/>
</dbReference>
<comment type="caution">
    <text evidence="1">The sequence shown here is derived from an EMBL/GenBank/DDBJ whole genome shotgun (WGS) entry which is preliminary data.</text>
</comment>
<sequence length="137" mass="14628">MQEVAESLGISVHNIATAVWGVNGPRWQLIQLADIDLLPTLTPTALSIGKRLGVIAIADRTHVHVRTFVGTGEDPVTGSLNAAIAQWLRKQNKVDNEYEAFQGKFVGAAGKITILDDASGIWVGGETQVQINGSIDI</sequence>
<evidence type="ECO:0000313" key="2">
    <source>
        <dbReference type="Proteomes" id="UP001265983"/>
    </source>
</evidence>
<evidence type="ECO:0000313" key="1">
    <source>
        <dbReference type="EMBL" id="MDT9409974.1"/>
    </source>
</evidence>
<dbReference type="EMBL" id="JARUHM010000001">
    <property type="protein sequence ID" value="MDT9409974.1"/>
    <property type="molecule type" value="Genomic_DNA"/>
</dbReference>
<dbReference type="Gene3D" id="3.10.310.10">
    <property type="entry name" value="Diaminopimelate Epimerase, Chain A, domain 1"/>
    <property type="match status" value="1"/>
</dbReference>
<reference evidence="1 2" key="1">
    <citation type="submission" date="2023-03" db="EMBL/GenBank/DDBJ databases">
        <title>Whole genome sequence of the first Corynebacterium rouxii strains isolated in Brazil: a recent member of Corynebacterium diphtheriae complex.</title>
        <authorList>
            <person name="Vieira V."/>
            <person name="Ramos J.N."/>
            <person name="Araujo M.R.B."/>
            <person name="Baio P.V."/>
            <person name="Sant'Anna L.O."/>
            <person name="Veras J.F.C."/>
            <person name="Vieira E.M.D."/>
            <person name="Sousa M.A.B."/>
            <person name="Camargo C.H."/>
            <person name="Sacchi C.T."/>
            <person name="Campos K.R."/>
            <person name="Santos M.B.N."/>
            <person name="Bokermann S."/>
            <person name="Alvim L.B."/>
            <person name="Santos L.S."/>
            <person name="Mattos-Guaraldi A.L."/>
        </authorList>
    </citation>
    <scope>NUCLEOTIDE SEQUENCE [LARGE SCALE GENOMIC DNA]</scope>
    <source>
        <strain evidence="1 2">70862</strain>
    </source>
</reference>
<dbReference type="InterPro" id="IPR003719">
    <property type="entry name" value="Phenazine_PhzF-like"/>
</dbReference>
<dbReference type="SUPFAM" id="SSF54506">
    <property type="entry name" value="Diaminopimelate epimerase-like"/>
    <property type="match status" value="1"/>
</dbReference>
<organism evidence="1 2">
    <name type="scientific">Corynebacterium rouxii</name>
    <dbReference type="NCBI Taxonomy" id="2719119"/>
    <lineage>
        <taxon>Bacteria</taxon>
        <taxon>Bacillati</taxon>
        <taxon>Actinomycetota</taxon>
        <taxon>Actinomycetes</taxon>
        <taxon>Mycobacteriales</taxon>
        <taxon>Corynebacteriaceae</taxon>
        <taxon>Corynebacterium</taxon>
    </lineage>
</organism>
<name>A0ABU3PJF9_9CORY</name>
<accession>A0ABU3PJF9</accession>